<evidence type="ECO:0000256" key="4">
    <source>
        <dbReference type="ARBA" id="ARBA00003889"/>
    </source>
</evidence>
<dbReference type="SUPFAM" id="SSF52540">
    <property type="entry name" value="P-loop containing nucleoside triphosphate hydrolases"/>
    <property type="match status" value="1"/>
</dbReference>
<dbReference type="Proteomes" id="UP000184097">
    <property type="component" value="Unassembled WGS sequence"/>
</dbReference>
<evidence type="ECO:0000256" key="17">
    <source>
        <dbReference type="ARBA" id="ARBA00030571"/>
    </source>
</evidence>
<evidence type="ECO:0000256" key="8">
    <source>
        <dbReference type="ARBA" id="ARBA00012016"/>
    </source>
</evidence>
<evidence type="ECO:0000256" key="10">
    <source>
        <dbReference type="ARBA" id="ARBA00022573"/>
    </source>
</evidence>
<dbReference type="InterPro" id="IPR027417">
    <property type="entry name" value="P-loop_NTPase"/>
</dbReference>
<reference evidence="18 19" key="1">
    <citation type="submission" date="2016-12" db="EMBL/GenBank/DDBJ databases">
        <authorList>
            <person name="Song W.-J."/>
            <person name="Kurnit D.M."/>
        </authorList>
    </citation>
    <scope>NUCLEOTIDE SEQUENCE [LARGE SCALE GENOMIC DNA]</scope>
    <source>
        <strain evidence="18 19">DSM 14810</strain>
    </source>
</reference>
<keyword evidence="15" id="KW-0342">GTP-binding</keyword>
<comment type="function">
    <text evidence="4">Catalyzes ATP-dependent phosphorylation of adenosylcobinamide and addition of GMP to adenosylcobinamide phosphate.</text>
</comment>
<dbReference type="EMBL" id="FRDH01000003">
    <property type="protein sequence ID" value="SHN51475.1"/>
    <property type="molecule type" value="Genomic_DNA"/>
</dbReference>
<comment type="pathway">
    <text evidence="5">Cofactor biosynthesis; adenosylcobalamin biosynthesis; adenosylcobalamin from cob(II)yrinate a,c-diamide: step 6/7.</text>
</comment>
<dbReference type="GO" id="GO:0008820">
    <property type="term" value="F:cobinamide phosphate guanylyltransferase activity"/>
    <property type="evidence" value="ECO:0007669"/>
    <property type="project" value="UniProtKB-EC"/>
</dbReference>
<keyword evidence="13 18" id="KW-0418">Kinase</keyword>
<comment type="pathway">
    <text evidence="6">Cofactor biosynthesis; adenosylcobalamin biosynthesis; adenosylcobalamin from cob(II)yrinate a,c-diamide: step 5/7.</text>
</comment>
<evidence type="ECO:0000256" key="6">
    <source>
        <dbReference type="ARBA" id="ARBA00005159"/>
    </source>
</evidence>
<evidence type="ECO:0000256" key="11">
    <source>
        <dbReference type="ARBA" id="ARBA00022679"/>
    </source>
</evidence>
<evidence type="ECO:0000256" key="12">
    <source>
        <dbReference type="ARBA" id="ARBA00022741"/>
    </source>
</evidence>
<evidence type="ECO:0000256" key="14">
    <source>
        <dbReference type="ARBA" id="ARBA00022840"/>
    </source>
</evidence>
<evidence type="ECO:0000256" key="1">
    <source>
        <dbReference type="ARBA" id="ARBA00000312"/>
    </source>
</evidence>
<keyword evidence="11 18" id="KW-0808">Transferase</keyword>
<keyword evidence="18" id="KW-0548">Nucleotidyltransferase</keyword>
<dbReference type="EC" id="2.7.7.62" evidence="9"/>
<name>A0A1M7RZ13_9FIRM</name>
<dbReference type="GO" id="GO:0009236">
    <property type="term" value="P:cobalamin biosynthetic process"/>
    <property type="evidence" value="ECO:0007669"/>
    <property type="project" value="UniProtKB-UniPathway"/>
</dbReference>
<keyword evidence="12" id="KW-0547">Nucleotide-binding</keyword>
<dbReference type="Gene3D" id="3.40.50.300">
    <property type="entry name" value="P-loop containing nucleotide triphosphate hydrolases"/>
    <property type="match status" value="1"/>
</dbReference>
<evidence type="ECO:0000256" key="9">
    <source>
        <dbReference type="ARBA" id="ARBA00012523"/>
    </source>
</evidence>
<gene>
    <name evidence="18" type="ORF">SAMN02745247_00710</name>
</gene>
<evidence type="ECO:0000256" key="5">
    <source>
        <dbReference type="ARBA" id="ARBA00004692"/>
    </source>
</evidence>
<dbReference type="GO" id="GO:0005524">
    <property type="term" value="F:ATP binding"/>
    <property type="evidence" value="ECO:0007669"/>
    <property type="project" value="UniProtKB-KW"/>
</dbReference>
<keyword evidence="10" id="KW-0169">Cobalamin biosynthesis</keyword>
<comment type="similarity">
    <text evidence="7">Belongs to the CobU/CobP family.</text>
</comment>
<evidence type="ECO:0000313" key="18">
    <source>
        <dbReference type="EMBL" id="SHN51475.1"/>
    </source>
</evidence>
<dbReference type="EC" id="2.7.1.156" evidence="8"/>
<evidence type="ECO:0000256" key="7">
    <source>
        <dbReference type="ARBA" id="ARBA00007490"/>
    </source>
</evidence>
<comment type="catalytic activity">
    <reaction evidence="3">
        <text>adenosylcob(III)inamide + GTP = adenosylcob(III)inamide phosphate + GDP + H(+)</text>
        <dbReference type="Rhea" id="RHEA:15765"/>
        <dbReference type="ChEBI" id="CHEBI:2480"/>
        <dbReference type="ChEBI" id="CHEBI:15378"/>
        <dbReference type="ChEBI" id="CHEBI:37565"/>
        <dbReference type="ChEBI" id="CHEBI:58189"/>
        <dbReference type="ChEBI" id="CHEBI:58502"/>
        <dbReference type="EC" id="2.7.1.156"/>
    </reaction>
</comment>
<comment type="catalytic activity">
    <reaction evidence="1">
        <text>adenosylcob(III)inamide + ATP = adenosylcob(III)inamide phosphate + ADP + H(+)</text>
        <dbReference type="Rhea" id="RHEA:15769"/>
        <dbReference type="ChEBI" id="CHEBI:2480"/>
        <dbReference type="ChEBI" id="CHEBI:15378"/>
        <dbReference type="ChEBI" id="CHEBI:30616"/>
        <dbReference type="ChEBI" id="CHEBI:58502"/>
        <dbReference type="ChEBI" id="CHEBI:456216"/>
        <dbReference type="EC" id="2.7.1.156"/>
    </reaction>
</comment>
<comment type="catalytic activity">
    <reaction evidence="2">
        <text>adenosylcob(III)inamide phosphate + GTP + H(+) = adenosylcob(III)inamide-GDP + diphosphate</text>
        <dbReference type="Rhea" id="RHEA:22712"/>
        <dbReference type="ChEBI" id="CHEBI:15378"/>
        <dbReference type="ChEBI" id="CHEBI:33019"/>
        <dbReference type="ChEBI" id="CHEBI:37565"/>
        <dbReference type="ChEBI" id="CHEBI:58502"/>
        <dbReference type="ChEBI" id="CHEBI:60487"/>
        <dbReference type="EC" id="2.7.7.62"/>
    </reaction>
</comment>
<proteinExistence type="inferred from homology"/>
<evidence type="ECO:0000256" key="16">
    <source>
        <dbReference type="ARBA" id="ARBA00029570"/>
    </source>
</evidence>
<protein>
    <recommendedName>
        <fullName evidence="16">Adenosylcobinamide kinase</fullName>
        <ecNumber evidence="8">2.7.1.156</ecNumber>
        <ecNumber evidence="9">2.7.7.62</ecNumber>
    </recommendedName>
    <alternativeName>
        <fullName evidence="17">Adenosylcobinamide-phosphate guanylyltransferase</fullName>
    </alternativeName>
</protein>
<dbReference type="UniPathway" id="UPA00148">
    <property type="reaction ID" value="UER00236"/>
</dbReference>
<dbReference type="RefSeq" id="WP_072701008.1">
    <property type="nucleotide sequence ID" value="NZ_FRDH01000003.1"/>
</dbReference>
<evidence type="ECO:0000256" key="3">
    <source>
        <dbReference type="ARBA" id="ARBA00001522"/>
    </source>
</evidence>
<dbReference type="GO" id="GO:0043752">
    <property type="term" value="F:adenosylcobinamide kinase activity"/>
    <property type="evidence" value="ECO:0007669"/>
    <property type="project" value="UniProtKB-EC"/>
</dbReference>
<sequence length="315" mass="35111">MIVLITGGCKNGKSNKAQDLAVSFSQKQKGKLYYVATMISTGAEDDERIRKHVDNRKDLGFETIELKYRIEDLVDVIRKDENPPAFLVDSLTALLANEMFRTDDKGNFFVDHDAAGRVQKGLGILIDECQKSGASIVFVSDGIYSDSIIYGDETIEYQRGLAQLEQLISKRADEVMEMTAGVKGNTEPLVDGGQAVNKILIFGGAFQGKRTFAKSEFNIEDKEIYSFTADDTEVPAGYRAYEHAERLVRNILSAEESFNLLKEAEIVIVDDITCGIVPMDATDRKAREETGRLMQMLGKERSIYRVFCGEGVKIK</sequence>
<dbReference type="Pfam" id="PF02283">
    <property type="entry name" value="CobU"/>
    <property type="match status" value="1"/>
</dbReference>
<dbReference type="InterPro" id="IPR003203">
    <property type="entry name" value="CobU/CobP"/>
</dbReference>
<evidence type="ECO:0000256" key="2">
    <source>
        <dbReference type="ARBA" id="ARBA00000711"/>
    </source>
</evidence>
<accession>A0A1M7RZ13</accession>
<dbReference type="PANTHER" id="PTHR34848">
    <property type="match status" value="1"/>
</dbReference>
<evidence type="ECO:0000256" key="15">
    <source>
        <dbReference type="ARBA" id="ARBA00023134"/>
    </source>
</evidence>
<organism evidence="18 19">
    <name type="scientific">Butyrivibrio hungatei DSM 14810</name>
    <dbReference type="NCBI Taxonomy" id="1121132"/>
    <lineage>
        <taxon>Bacteria</taxon>
        <taxon>Bacillati</taxon>
        <taxon>Bacillota</taxon>
        <taxon>Clostridia</taxon>
        <taxon>Lachnospirales</taxon>
        <taxon>Lachnospiraceae</taxon>
        <taxon>Butyrivibrio</taxon>
    </lineage>
</organism>
<dbReference type="GO" id="GO:0005525">
    <property type="term" value="F:GTP binding"/>
    <property type="evidence" value="ECO:0007669"/>
    <property type="project" value="UniProtKB-KW"/>
</dbReference>
<evidence type="ECO:0000313" key="19">
    <source>
        <dbReference type="Proteomes" id="UP000184097"/>
    </source>
</evidence>
<dbReference type="PANTHER" id="PTHR34848:SF1">
    <property type="entry name" value="BIFUNCTIONAL ADENOSYLCOBALAMIN BIOSYNTHESIS PROTEIN COBU"/>
    <property type="match status" value="1"/>
</dbReference>
<dbReference type="AlphaFoldDB" id="A0A1M7RZ13"/>
<evidence type="ECO:0000256" key="13">
    <source>
        <dbReference type="ARBA" id="ARBA00022777"/>
    </source>
</evidence>
<keyword evidence="14" id="KW-0067">ATP-binding</keyword>